<dbReference type="AlphaFoldDB" id="A0A941GR04"/>
<sequence>MSKKGKFSRKNLVTLPQISEERSNNIIIANKTSGIGKLQADWQGYCDELENY</sequence>
<organism evidence="1 2">
    <name type="scientific">Gomphosphaeria aponina SAG 52.96 = DSM 107014</name>
    <dbReference type="NCBI Taxonomy" id="1521640"/>
    <lineage>
        <taxon>Bacteria</taxon>
        <taxon>Bacillati</taxon>
        <taxon>Cyanobacteriota</taxon>
        <taxon>Cyanophyceae</taxon>
        <taxon>Oscillatoriophycideae</taxon>
        <taxon>Chroococcales</taxon>
        <taxon>Gomphosphaeriaceae</taxon>
        <taxon>Gomphosphaeria</taxon>
    </lineage>
</organism>
<proteinExistence type="predicted"/>
<evidence type="ECO:0000313" key="1">
    <source>
        <dbReference type="EMBL" id="MBR8828259.1"/>
    </source>
</evidence>
<accession>A0A941GR04</accession>
<reference evidence="1" key="1">
    <citation type="submission" date="2021-02" db="EMBL/GenBank/DDBJ databases">
        <title>Metagenome analyses of Stigonema ocellatum DSM 106950, Chlorogloea purpurea SAG 13.99 and Gomphosphaeria aponina DSM 107014.</title>
        <authorList>
            <person name="Marter P."/>
            <person name="Huang S."/>
        </authorList>
    </citation>
    <scope>NUCLEOTIDE SEQUENCE</scope>
    <source>
        <strain evidence="1">JP213</strain>
    </source>
</reference>
<gene>
    <name evidence="1" type="ORF">DSM107014_10250</name>
</gene>
<dbReference type="Proteomes" id="UP000767446">
    <property type="component" value="Unassembled WGS sequence"/>
</dbReference>
<protein>
    <submittedName>
        <fullName evidence="1">Uncharacterized protein</fullName>
    </submittedName>
</protein>
<evidence type="ECO:0000313" key="2">
    <source>
        <dbReference type="Proteomes" id="UP000767446"/>
    </source>
</evidence>
<dbReference type="EMBL" id="JADQBC010000062">
    <property type="protein sequence ID" value="MBR8828259.1"/>
    <property type="molecule type" value="Genomic_DNA"/>
</dbReference>
<name>A0A941GR04_9CHRO</name>
<comment type="caution">
    <text evidence="1">The sequence shown here is derived from an EMBL/GenBank/DDBJ whole genome shotgun (WGS) entry which is preliminary data.</text>
</comment>